<keyword evidence="2" id="KW-1185">Reference proteome</keyword>
<sequence length="113" mass="12719">MWLKTKRHTFPLVSTVRFSPASSSSHGDGSGRPQCSMETNAFIELEVQLKQCAATTVDIVLLILSHATETRRSKSQSTDREILSTQCKQINAGLNNQTKIIWQNIQPRMQECK</sequence>
<proteinExistence type="predicted"/>
<dbReference type="EMBL" id="JAHRIP010003500">
    <property type="protein sequence ID" value="MEQ2281403.1"/>
    <property type="molecule type" value="Genomic_DNA"/>
</dbReference>
<dbReference type="Proteomes" id="UP001469553">
    <property type="component" value="Unassembled WGS sequence"/>
</dbReference>
<organism evidence="1 2">
    <name type="scientific">Ameca splendens</name>
    <dbReference type="NCBI Taxonomy" id="208324"/>
    <lineage>
        <taxon>Eukaryota</taxon>
        <taxon>Metazoa</taxon>
        <taxon>Chordata</taxon>
        <taxon>Craniata</taxon>
        <taxon>Vertebrata</taxon>
        <taxon>Euteleostomi</taxon>
        <taxon>Actinopterygii</taxon>
        <taxon>Neopterygii</taxon>
        <taxon>Teleostei</taxon>
        <taxon>Neoteleostei</taxon>
        <taxon>Acanthomorphata</taxon>
        <taxon>Ovalentaria</taxon>
        <taxon>Atherinomorphae</taxon>
        <taxon>Cyprinodontiformes</taxon>
        <taxon>Goodeidae</taxon>
        <taxon>Ameca</taxon>
    </lineage>
</organism>
<evidence type="ECO:0000313" key="1">
    <source>
        <dbReference type="EMBL" id="MEQ2281403.1"/>
    </source>
</evidence>
<accession>A0ABV0XJ28</accession>
<comment type="caution">
    <text evidence="1">The sequence shown here is derived from an EMBL/GenBank/DDBJ whole genome shotgun (WGS) entry which is preliminary data.</text>
</comment>
<name>A0ABV0XJ28_9TELE</name>
<evidence type="ECO:0000313" key="2">
    <source>
        <dbReference type="Proteomes" id="UP001469553"/>
    </source>
</evidence>
<gene>
    <name evidence="1" type="ORF">AMECASPLE_029956</name>
</gene>
<reference evidence="1 2" key="1">
    <citation type="submission" date="2021-06" db="EMBL/GenBank/DDBJ databases">
        <authorList>
            <person name="Palmer J.M."/>
        </authorList>
    </citation>
    <scope>NUCLEOTIDE SEQUENCE [LARGE SCALE GENOMIC DNA]</scope>
    <source>
        <strain evidence="1 2">AS_MEX2019</strain>
        <tissue evidence="1">Muscle</tissue>
    </source>
</reference>
<protein>
    <submittedName>
        <fullName evidence="1">Uncharacterized protein</fullName>
    </submittedName>
</protein>